<dbReference type="SUPFAM" id="SSF82866">
    <property type="entry name" value="Multidrug efflux transporter AcrB transmembrane domain"/>
    <property type="match status" value="2"/>
</dbReference>
<dbReference type="HAMAP" id="MF_01463_B">
    <property type="entry name" value="SecD_B"/>
    <property type="match status" value="1"/>
</dbReference>
<evidence type="ECO:0000259" key="11">
    <source>
        <dbReference type="Pfam" id="PF02355"/>
    </source>
</evidence>
<reference evidence="14 15" key="1">
    <citation type="submission" date="2012-06" db="EMBL/GenBank/DDBJ databases">
        <title>The complete genome of Ornithobacterium rhinotracheale DSM 15997.</title>
        <authorList>
            <consortium name="US DOE Joint Genome Institute (JGI-PGF)"/>
            <person name="Lucas S."/>
            <person name="Copeland A."/>
            <person name="Lapidus A."/>
            <person name="Goodwin L."/>
            <person name="Pitluck S."/>
            <person name="Peters L."/>
            <person name="Mikhailova N."/>
            <person name="Teshima H."/>
            <person name="Kyrpides N."/>
            <person name="Mavromatis K."/>
            <person name="Pagani I."/>
            <person name="Ivanova N."/>
            <person name="Ovchinnikova G."/>
            <person name="Zeytun A."/>
            <person name="Detter J.C."/>
            <person name="Han C."/>
            <person name="Land M."/>
            <person name="Hauser L."/>
            <person name="Markowitz V."/>
            <person name="Cheng J.-F."/>
            <person name="Hugenholtz P."/>
            <person name="Woyke T."/>
            <person name="Wu D."/>
            <person name="Lang E."/>
            <person name="Kopitz M."/>
            <person name="Brambilla E."/>
            <person name="Klenk H.-P."/>
            <person name="Eisen J.A."/>
        </authorList>
    </citation>
    <scope>NUCLEOTIDE SEQUENCE [LARGE SCALE GENOMIC DNA]</scope>
    <source>
        <strain evidence="15">ATCC 51463 / DSM 15997 / CCUG 23171 / LMG 9086</strain>
    </source>
</reference>
<feature type="transmembrane region" description="Helical" evidence="9">
    <location>
        <begin position="677"/>
        <end position="695"/>
    </location>
</feature>
<dbReference type="Pfam" id="PF22599">
    <property type="entry name" value="SecDF_P1_head"/>
    <property type="match status" value="1"/>
</dbReference>
<dbReference type="PATRIC" id="fig|867902.3.peg.244"/>
<dbReference type="Pfam" id="PF07549">
    <property type="entry name" value="Sec_GG"/>
    <property type="match status" value="1"/>
</dbReference>
<dbReference type="InterPro" id="IPR054384">
    <property type="entry name" value="SecDF_P1_head"/>
</dbReference>
<dbReference type="FunFam" id="1.20.1640.10:FF:000004">
    <property type="entry name" value="Protein translocase subunit SecD"/>
    <property type="match status" value="1"/>
</dbReference>
<evidence type="ECO:0000259" key="13">
    <source>
        <dbReference type="Pfam" id="PF22599"/>
    </source>
</evidence>
<comment type="subcellular location">
    <subcellularLocation>
        <location evidence="9">Cell inner membrane</location>
        <topology evidence="9">Multi-pass membrane protein</topology>
    </subcellularLocation>
    <subcellularLocation>
        <location evidence="1">Cell membrane</location>
        <topology evidence="1">Multi-pass membrane protein</topology>
    </subcellularLocation>
</comment>
<dbReference type="InterPro" id="IPR005665">
    <property type="entry name" value="SecF_bac"/>
</dbReference>
<dbReference type="GO" id="GO:0065002">
    <property type="term" value="P:intracellular protein transmembrane transport"/>
    <property type="evidence" value="ECO:0007669"/>
    <property type="project" value="UniProtKB-UniRule"/>
</dbReference>
<comment type="subunit">
    <text evidence="9">Forms a complex with SecF. Part of the essential Sec protein translocation apparatus which comprises SecA, SecYEG and auxiliary proteins SecDF. Other proteins may also be involved.</text>
</comment>
<dbReference type="AlphaFoldDB" id="I3ZXM8"/>
<dbReference type="PRINTS" id="PR01755">
    <property type="entry name" value="SECFTRNLCASE"/>
</dbReference>
<dbReference type="Gene3D" id="1.20.1640.10">
    <property type="entry name" value="Multidrug efflux transporter AcrB transmembrane domain"/>
    <property type="match status" value="2"/>
</dbReference>
<evidence type="ECO:0000256" key="4">
    <source>
        <dbReference type="ARBA" id="ARBA00022692"/>
    </source>
</evidence>
<keyword evidence="2 9" id="KW-0813">Transport</keyword>
<dbReference type="InterPro" id="IPR022645">
    <property type="entry name" value="SecD/SecF_bac"/>
</dbReference>
<dbReference type="InterPro" id="IPR048634">
    <property type="entry name" value="SecD_SecF_C"/>
</dbReference>
<dbReference type="Gene3D" id="3.30.70.3220">
    <property type="match status" value="1"/>
</dbReference>
<evidence type="ECO:0000313" key="14">
    <source>
        <dbReference type="EMBL" id="AFL96462.1"/>
    </source>
</evidence>
<keyword evidence="4 9" id="KW-0812">Transmembrane</keyword>
<feature type="transmembrane region" description="Helical" evidence="9">
    <location>
        <begin position="619"/>
        <end position="643"/>
    </location>
</feature>
<keyword evidence="15" id="KW-1185">Reference proteome</keyword>
<dbReference type="EMBL" id="CP003283">
    <property type="protein sequence ID" value="AFL96462.1"/>
    <property type="molecule type" value="Genomic_DNA"/>
</dbReference>
<feature type="domain" description="Protein translocase subunit SecDF P1" evidence="12">
    <location>
        <begin position="204"/>
        <end position="262"/>
    </location>
</feature>
<dbReference type="Gene3D" id="3.30.1360.200">
    <property type="match status" value="1"/>
</dbReference>
<dbReference type="STRING" id="867902.Ornrh_0240"/>
<evidence type="ECO:0000256" key="7">
    <source>
        <dbReference type="ARBA" id="ARBA00023010"/>
    </source>
</evidence>
<dbReference type="NCBIfam" id="TIGR00966">
    <property type="entry name" value="transloc_SecF"/>
    <property type="match status" value="1"/>
</dbReference>
<feature type="transmembrane region" description="Helical" evidence="9">
    <location>
        <begin position="880"/>
        <end position="901"/>
    </location>
</feature>
<feature type="transmembrane region" description="Helical" evidence="9">
    <location>
        <begin position="956"/>
        <end position="982"/>
    </location>
</feature>
<proteinExistence type="inferred from homology"/>
<dbReference type="GeneID" id="97257012"/>
<evidence type="ECO:0000256" key="3">
    <source>
        <dbReference type="ARBA" id="ARBA00022475"/>
    </source>
</evidence>
<feature type="transmembrane region" description="Helical" evidence="9">
    <location>
        <begin position="586"/>
        <end position="613"/>
    </location>
</feature>
<feature type="transmembrane region" description="Helical" evidence="9">
    <location>
        <begin position="851"/>
        <end position="874"/>
    </location>
</feature>
<dbReference type="InterPro" id="IPR055344">
    <property type="entry name" value="SecD_SecF_C_bact"/>
</dbReference>
<dbReference type="Pfam" id="PF21760">
    <property type="entry name" value="SecD_1st"/>
    <property type="match status" value="1"/>
</dbReference>
<feature type="transmembrane region" description="Helical" evidence="9">
    <location>
        <begin position="7"/>
        <end position="27"/>
    </location>
</feature>
<feature type="transmembrane region" description="Helical" evidence="9">
    <location>
        <begin position="518"/>
        <end position="541"/>
    </location>
</feature>
<dbReference type="GO" id="GO:0006605">
    <property type="term" value="P:protein targeting"/>
    <property type="evidence" value="ECO:0007669"/>
    <property type="project" value="UniProtKB-UniRule"/>
</dbReference>
<evidence type="ECO:0000256" key="8">
    <source>
        <dbReference type="ARBA" id="ARBA00023136"/>
    </source>
</evidence>
<feature type="transmembrane region" description="Helical" evidence="9">
    <location>
        <begin position="818"/>
        <end position="839"/>
    </location>
</feature>
<feature type="transmembrane region" description="Helical" evidence="9">
    <location>
        <begin position="547"/>
        <end position="565"/>
    </location>
</feature>
<dbReference type="eggNOG" id="COG0341">
    <property type="taxonomic scope" value="Bacteria"/>
</dbReference>
<feature type="transmembrane region" description="Helical" evidence="9">
    <location>
        <begin position="932"/>
        <end position="950"/>
    </location>
</feature>
<dbReference type="PANTHER" id="PTHR30081">
    <property type="entry name" value="PROTEIN-EXPORT MEMBRANE PROTEIN SEC"/>
    <property type="match status" value="1"/>
</dbReference>
<dbReference type="InterPro" id="IPR005791">
    <property type="entry name" value="SecD"/>
</dbReference>
<comment type="function">
    <text evidence="9">Part of the Sec protein translocase complex. Interacts with the SecYEG preprotein conducting channel. SecDF uses the proton motive force (PMF) to complete protein translocation after the ATP-dependent function of SecA.</text>
</comment>
<dbReference type="RefSeq" id="WP_014790092.1">
    <property type="nucleotide sequence ID" value="NC_018016.1"/>
</dbReference>
<dbReference type="Proteomes" id="UP000006051">
    <property type="component" value="Chromosome"/>
</dbReference>
<evidence type="ECO:0000256" key="6">
    <source>
        <dbReference type="ARBA" id="ARBA00022989"/>
    </source>
</evidence>
<feature type="domain" description="Protein export membrane protein SecD/SecF C-terminal" evidence="11">
    <location>
        <begin position="804"/>
        <end position="983"/>
    </location>
</feature>
<dbReference type="GO" id="GO:0005886">
    <property type="term" value="C:plasma membrane"/>
    <property type="evidence" value="ECO:0007669"/>
    <property type="project" value="UniProtKB-SubCell"/>
</dbReference>
<comment type="similarity">
    <text evidence="9">Belongs to the SecD/SecF family. SecD subfamily.</text>
</comment>
<gene>
    <name evidence="9" type="primary">secD</name>
    <name evidence="10" type="synonym">secF</name>
    <name evidence="14" type="ordered locus">Ornrh_0240</name>
</gene>
<accession>I3ZXM8</accession>
<dbReference type="PANTHER" id="PTHR30081:SF1">
    <property type="entry name" value="PROTEIN TRANSLOCASE SUBUNIT SECD"/>
    <property type="match status" value="1"/>
</dbReference>
<dbReference type="HOGENOM" id="CLU_007894_3_0_10"/>
<dbReference type="KEGG" id="orh:Ornrh_0240"/>
<dbReference type="eggNOG" id="COG0342">
    <property type="taxonomic scope" value="Bacteria"/>
</dbReference>
<dbReference type="InterPro" id="IPR048631">
    <property type="entry name" value="SecD_1st"/>
</dbReference>
<dbReference type="InterPro" id="IPR022646">
    <property type="entry name" value="SecD/SecF_CS"/>
</dbReference>
<evidence type="ECO:0000256" key="5">
    <source>
        <dbReference type="ARBA" id="ARBA00022927"/>
    </source>
</evidence>
<evidence type="ECO:0000256" key="9">
    <source>
        <dbReference type="HAMAP-Rule" id="MF_01463"/>
    </source>
</evidence>
<evidence type="ECO:0000259" key="12">
    <source>
        <dbReference type="Pfam" id="PF21760"/>
    </source>
</evidence>
<evidence type="ECO:0000256" key="10">
    <source>
        <dbReference type="HAMAP-Rule" id="MF_01464"/>
    </source>
</evidence>
<comment type="subunit">
    <text evidence="10">Forms a complex with SecD. Part of the essential Sec protein translocation apparatus which comprises SecA, SecYEG and auxiliary proteins SecDF. Other proteins may also be involved.</text>
</comment>
<keyword evidence="7 9" id="KW-0811">Translocation</keyword>
<keyword evidence="5 9" id="KW-0653">Protein transport</keyword>
<keyword evidence="3 9" id="KW-1003">Cell membrane</keyword>
<keyword evidence="8 9" id="KW-0472">Membrane</keyword>
<dbReference type="InterPro" id="IPR022813">
    <property type="entry name" value="SecD/SecF_arch_bac"/>
</dbReference>
<dbReference type="GO" id="GO:0015450">
    <property type="term" value="F:protein-transporting ATPase activity"/>
    <property type="evidence" value="ECO:0007669"/>
    <property type="project" value="InterPro"/>
</dbReference>
<comment type="similarity">
    <text evidence="10">Belongs to the SecD/SecF family. SecF subfamily.</text>
</comment>
<dbReference type="NCBIfam" id="TIGR01129">
    <property type="entry name" value="secD"/>
    <property type="match status" value="1"/>
</dbReference>
<feature type="transmembrane region" description="Helical" evidence="9">
    <location>
        <begin position="491"/>
        <end position="511"/>
    </location>
</feature>
<keyword evidence="9" id="KW-0997">Cell inner membrane</keyword>
<evidence type="ECO:0000256" key="2">
    <source>
        <dbReference type="ARBA" id="ARBA00022448"/>
    </source>
</evidence>
<dbReference type="NCBIfam" id="TIGR00916">
    <property type="entry name" value="2A0604s01"/>
    <property type="match status" value="1"/>
</dbReference>
<keyword evidence="6 9" id="KW-1133">Transmembrane helix</keyword>
<sequence length="992" mass="109932">MQGKGLVISFAIALAVLSVYYLSFTWYTRSIEEKANREVVYKMDSIEKKNPNLTVAEQESYENEFTRKALDQLSKDTLNLGFVKYTYETAKDKEIALGLDLKGGMNVILQVSVKDLLEDLSDHSTNPQFKEVLEQTDLAQRGSNRDYLDDFFIQYNDLKKKDPSLRLASSGWFGTRKNSEKIGINTTDAEAEKIIREYVEAKVSTAYQVIRARIDQFGVTQPVVQQIGEKSSGRILVELPGIKDTDRVKKLLQSTAKLEFWEAVRLDESIHNYFVSLSQKIEAAQIEKGKDSLQSVRNSLISKLAPATGSNAIYYVRVQDTAIVNNALKNPIAKTILPANMRYFKFLWGNKASETATNEYILPLYAIRGNAKNLPLLDGGVVTDARAERQTQTIRHNVVVSMQMNSKGSQEWYEITKKFKGQPIAVVLDNLVYTAPNINEPISGGRSQITGDFTMNEAKDLASVLAAGSLPASAKIIQVDVVGPSLGKESIHNGIVSFAIALLVVFIYMIFFYNGAGFISVIGLLANILFLMGILVSFGAVLTLPGIAGIVLTMGMAVDANVIIYERVKEELSKGKGIKQALGDAYTWKGAYSAIIDANLTTLITAIVLFFFGDGPIKGFAVTLIIGVFTTLFTSVLLCKYFIYRRVDNGKSITFGNKMTINFLKNVNIDFFKFKKAAFILSSILILVSIVSLATRGLNLGIEFQNGREYKVRFDKQVKANEIAADLAKVFIDENGTKYSPNVVTIGNANQVKVTTKYKSNDDSQAVDVEVEKKLYEGLKQHFPNLSFDRFVNVGAGKDGALGVVEYRKVGPSIADDITYNAFYSVAIALSLVFLYLLLTFRKWQFSAGAVLATLHDTIIVLGLFSIFYGVLPFSLEVDVAFIAAILTVIGYSLNDTVIVFDRVREFMGDFKNMPVKDVINKAVNTTLTRTLNTSLTTLFVILVIFMFGGESIRSFMFALLIGVGVGTYSSVFVASFLLYQFSSKRKVENKK</sequence>
<dbReference type="HAMAP" id="MF_01464_B">
    <property type="entry name" value="SecF_B"/>
    <property type="match status" value="1"/>
</dbReference>
<feature type="domain" description="SecDF P1 head subdomain" evidence="13">
    <location>
        <begin position="374"/>
        <end position="472"/>
    </location>
</feature>
<comment type="caution">
    <text evidence="9">Lacks conserved residue(s) required for the propagation of feature annotation.</text>
</comment>
<evidence type="ECO:0000313" key="15">
    <source>
        <dbReference type="Proteomes" id="UP000006051"/>
    </source>
</evidence>
<name>I3ZXM8_ORNRL</name>
<evidence type="ECO:0000256" key="1">
    <source>
        <dbReference type="ARBA" id="ARBA00004651"/>
    </source>
</evidence>
<protein>
    <recommendedName>
        <fullName evidence="9 10">Multifunctional fusion protein</fullName>
    </recommendedName>
    <domain>
        <recommendedName>
            <fullName evidence="9">Protein translocase subunit SecD</fullName>
        </recommendedName>
    </domain>
    <domain>
        <recommendedName>
            <fullName evidence="10">Protein-export membrane protein SecF</fullName>
        </recommendedName>
    </domain>
</protein>
<feature type="domain" description="Protein export membrane protein SecD/SecF C-terminal" evidence="11">
    <location>
        <begin position="473"/>
        <end position="641"/>
    </location>
</feature>
<organism evidence="14 15">
    <name type="scientific">Ornithobacterium rhinotracheale (strain ATCC 51463 / DSM 15997 / CCUG 23171 / CIP 104009 / LMG 9086)</name>
    <dbReference type="NCBI Taxonomy" id="867902"/>
    <lineage>
        <taxon>Bacteria</taxon>
        <taxon>Pseudomonadati</taxon>
        <taxon>Bacteroidota</taxon>
        <taxon>Flavobacteriia</taxon>
        <taxon>Flavobacteriales</taxon>
        <taxon>Weeksellaceae</taxon>
        <taxon>Ornithobacterium</taxon>
    </lineage>
</organism>
<dbReference type="GeneID" id="71568519"/>
<dbReference type="GO" id="GO:0043952">
    <property type="term" value="P:protein transport by the Sec complex"/>
    <property type="evidence" value="ECO:0007669"/>
    <property type="project" value="UniProtKB-UniRule"/>
</dbReference>
<dbReference type="Pfam" id="PF02355">
    <property type="entry name" value="SecD_SecF_C"/>
    <property type="match status" value="2"/>
</dbReference>